<dbReference type="InterPro" id="IPR014729">
    <property type="entry name" value="Rossmann-like_a/b/a_fold"/>
</dbReference>
<dbReference type="PANTHER" id="PTHR38657">
    <property type="entry name" value="SLR1343 PROTEIN"/>
    <property type="match status" value="1"/>
</dbReference>
<name>A0ABT8M605_9EURY</name>
<dbReference type="Gene3D" id="1.25.40.80">
    <property type="match status" value="1"/>
</dbReference>
<evidence type="ECO:0000313" key="1">
    <source>
        <dbReference type="EMBL" id="MDN7023366.1"/>
    </source>
</evidence>
<dbReference type="Gene3D" id="3.40.50.620">
    <property type="entry name" value="HUPs"/>
    <property type="match status" value="1"/>
</dbReference>
<comment type="caution">
    <text evidence="1">The sequence shown here is derived from an EMBL/GenBank/DDBJ whole genome shotgun (WGS) entry which is preliminary data.</text>
</comment>
<dbReference type="RefSeq" id="WP_301662417.1">
    <property type="nucleotide sequence ID" value="NZ_VCYH01000001.1"/>
</dbReference>
<dbReference type="InterPro" id="IPR007357">
    <property type="entry name" value="PhrB-like"/>
</dbReference>
<dbReference type="PANTHER" id="PTHR38657:SF1">
    <property type="entry name" value="SLR1343 PROTEIN"/>
    <property type="match status" value="1"/>
</dbReference>
<evidence type="ECO:0000313" key="2">
    <source>
        <dbReference type="Proteomes" id="UP001168338"/>
    </source>
</evidence>
<gene>
    <name evidence="1" type="ORF">FGU65_00370</name>
</gene>
<reference evidence="1" key="1">
    <citation type="submission" date="2019-05" db="EMBL/GenBank/DDBJ databases">
        <title>Methanoculleus sp. FWC-SCC1, a methanogenic archaeon isolated from deep marine cold seep.</title>
        <authorList>
            <person name="Chen Y.-W."/>
            <person name="Chen S.-C."/>
            <person name="Teng N.-H."/>
            <person name="Lai M.-C."/>
        </authorList>
    </citation>
    <scope>NUCLEOTIDE SEQUENCE</scope>
    <source>
        <strain evidence="1">FWC-SCC1</strain>
    </source>
</reference>
<dbReference type="EMBL" id="VCYH01000001">
    <property type="protein sequence ID" value="MDN7023366.1"/>
    <property type="molecule type" value="Genomic_DNA"/>
</dbReference>
<dbReference type="InterPro" id="IPR052551">
    <property type="entry name" value="UV-DNA_repair_photolyase"/>
</dbReference>
<organism evidence="1 2">
    <name type="scientific">Methanoculleus frigidifontis</name>
    <dbReference type="NCBI Taxonomy" id="2584085"/>
    <lineage>
        <taxon>Archaea</taxon>
        <taxon>Methanobacteriati</taxon>
        <taxon>Methanobacteriota</taxon>
        <taxon>Stenosarchaea group</taxon>
        <taxon>Methanomicrobia</taxon>
        <taxon>Methanomicrobiales</taxon>
        <taxon>Methanomicrobiaceae</taxon>
        <taxon>Methanoculleus</taxon>
    </lineage>
</organism>
<proteinExistence type="predicted"/>
<dbReference type="Gene3D" id="1.10.10.1710">
    <property type="entry name" value="Deoxyribodipyrimidine photolyase-related"/>
    <property type="match status" value="1"/>
</dbReference>
<dbReference type="Gene3D" id="1.10.579.10">
    <property type="entry name" value="DNA Cyclobutane Dipyrimidine Photolyase, subunit A, domain 3"/>
    <property type="match status" value="1"/>
</dbReference>
<dbReference type="Proteomes" id="UP001168338">
    <property type="component" value="Unassembled WGS sequence"/>
</dbReference>
<protein>
    <submittedName>
        <fullName evidence="1">Cryptochrome/photolyase family protein</fullName>
    </submittedName>
</protein>
<dbReference type="Pfam" id="PF04244">
    <property type="entry name" value="DPRP"/>
    <property type="match status" value="1"/>
</dbReference>
<dbReference type="InterPro" id="IPR036134">
    <property type="entry name" value="Crypto/Photolyase_FAD-like_sf"/>
</dbReference>
<keyword evidence="2" id="KW-1185">Reference proteome</keyword>
<accession>A0ABT8M605</accession>
<dbReference type="SUPFAM" id="SSF48173">
    <property type="entry name" value="Cryptochrome/photolyase FAD-binding domain"/>
    <property type="match status" value="1"/>
</dbReference>
<sequence>MKDQAAIVFPHQLFREHPALTEEANVYLVEDDRFFSDFRYHKKKLLLHSASMQAYREYLEEQGHTIHFIRNQHGQTQTDLIHALAARSANTITIADPCDRTLEERLTGALRRRGIDLTIRDSPGFLTDRDFIDTFFGQSDRYSLTAFYREQRRRFGILIEDGKPIGGRWSFDPANRKPLPDEVPVPPLPRIPETRYVRDARSVIEERYPGNPGDLDEFWFPVTHRDAERWLADFLGDRLALFGDYEDAMRADEPVLFHSVLSPLLNTGLLTPRQVVDRTLAYAREHPVPINSLEGFIRQIIGWREFIRAVYIREGDRQRSSNVFGQPHPVPRSLYTASTGVVPVDRVVQRVLKSAYAHHIERLMVLGNFMLLAGIHPDEAYRWFMEVFIDAYDWAMVPNVYGMSQYADGGLMATKPYISGSHYIRRMSNYPGGEWEEIWDGLFWKFIETHQEQIAANPRMRVLLGTLNRMEKETRDAHAGVADAYLSRLHENGRAGTGRVAADSLVPMPKRGHRDY</sequence>